<organism evidence="1 2">
    <name type="scientific">Choanephora cucurbitarum</name>
    <dbReference type="NCBI Taxonomy" id="101091"/>
    <lineage>
        <taxon>Eukaryota</taxon>
        <taxon>Fungi</taxon>
        <taxon>Fungi incertae sedis</taxon>
        <taxon>Mucoromycota</taxon>
        <taxon>Mucoromycotina</taxon>
        <taxon>Mucoromycetes</taxon>
        <taxon>Mucorales</taxon>
        <taxon>Mucorineae</taxon>
        <taxon>Choanephoraceae</taxon>
        <taxon>Choanephoroideae</taxon>
        <taxon>Choanephora</taxon>
    </lineage>
</organism>
<dbReference type="Proteomes" id="UP000093000">
    <property type="component" value="Unassembled WGS sequence"/>
</dbReference>
<accession>A0A1C7MWN4</accession>
<dbReference type="AlphaFoldDB" id="A0A1C7MWN4"/>
<gene>
    <name evidence="1" type="ORF">A0J61_10740</name>
</gene>
<keyword evidence="2" id="KW-1185">Reference proteome</keyword>
<reference evidence="1 2" key="1">
    <citation type="submission" date="2016-03" db="EMBL/GenBank/DDBJ databases">
        <title>Choanephora cucurbitarum.</title>
        <authorList>
            <person name="Min B."/>
            <person name="Park H."/>
            <person name="Park J.-H."/>
            <person name="Shin H.-D."/>
            <person name="Choi I.-G."/>
        </authorList>
    </citation>
    <scope>NUCLEOTIDE SEQUENCE [LARGE SCALE GENOMIC DNA]</scope>
    <source>
        <strain evidence="1 2">KUS-F28377</strain>
    </source>
</reference>
<comment type="caution">
    <text evidence="1">The sequence shown here is derived from an EMBL/GenBank/DDBJ whole genome shotgun (WGS) entry which is preliminary data.</text>
</comment>
<protein>
    <submittedName>
        <fullName evidence="1">Uncharacterized protein</fullName>
    </submittedName>
</protein>
<evidence type="ECO:0000313" key="1">
    <source>
        <dbReference type="EMBL" id="OBZ81211.1"/>
    </source>
</evidence>
<dbReference type="InParanoid" id="A0A1C7MWN4"/>
<dbReference type="OrthoDB" id="2226789at2759"/>
<proteinExistence type="predicted"/>
<name>A0A1C7MWN4_9FUNG</name>
<evidence type="ECO:0000313" key="2">
    <source>
        <dbReference type="Proteomes" id="UP000093000"/>
    </source>
</evidence>
<dbReference type="EMBL" id="LUGH01001358">
    <property type="protein sequence ID" value="OBZ81211.1"/>
    <property type="molecule type" value="Genomic_DNA"/>
</dbReference>
<sequence length="102" mass="12084">MSSENIPQEYFNCFNFNSELPPADPTEVEELQQDLYETAAMEWHHWQPGRDFEPKSKKAEAEPNLKRLMNFYGFLQTQHEAHKPEKHEKFVESVNKKISWGS</sequence>